<comment type="caution">
    <text evidence="1">The sequence shown here is derived from an EMBL/GenBank/DDBJ whole genome shotgun (WGS) entry which is preliminary data.</text>
</comment>
<dbReference type="AlphaFoldDB" id="A0AAU9N7L0"/>
<keyword evidence="2" id="KW-1185">Reference proteome</keyword>
<proteinExistence type="predicted"/>
<dbReference type="EMBL" id="CAKMRJ010003334">
    <property type="protein sequence ID" value="CAH1434042.1"/>
    <property type="molecule type" value="Genomic_DNA"/>
</dbReference>
<gene>
    <name evidence="1" type="ORF">LVIROSA_LOCUS20593</name>
</gene>
<dbReference type="Proteomes" id="UP001157418">
    <property type="component" value="Unassembled WGS sequence"/>
</dbReference>
<accession>A0AAU9N7L0</accession>
<protein>
    <submittedName>
        <fullName evidence="1">Uncharacterized protein</fullName>
    </submittedName>
</protein>
<sequence length="146" mass="15702">MEKVVSIENVVRSESDVLLESSERVEVGGEHGSVKEGFYLLRFGHVESSAIGSGEESPEFGYGENKFRDACIAASKALGVQDARELVDGVGKLEEAPKDGIDHGTMVDEALDGFASLDYIYVLGLEGLGVEKLKHMVQARGDTRPS</sequence>
<evidence type="ECO:0000313" key="1">
    <source>
        <dbReference type="EMBL" id="CAH1434042.1"/>
    </source>
</evidence>
<reference evidence="1 2" key="1">
    <citation type="submission" date="2022-01" db="EMBL/GenBank/DDBJ databases">
        <authorList>
            <person name="Xiong W."/>
            <person name="Schranz E."/>
        </authorList>
    </citation>
    <scope>NUCLEOTIDE SEQUENCE [LARGE SCALE GENOMIC DNA]</scope>
</reference>
<evidence type="ECO:0000313" key="2">
    <source>
        <dbReference type="Proteomes" id="UP001157418"/>
    </source>
</evidence>
<organism evidence="1 2">
    <name type="scientific">Lactuca virosa</name>
    <dbReference type="NCBI Taxonomy" id="75947"/>
    <lineage>
        <taxon>Eukaryota</taxon>
        <taxon>Viridiplantae</taxon>
        <taxon>Streptophyta</taxon>
        <taxon>Embryophyta</taxon>
        <taxon>Tracheophyta</taxon>
        <taxon>Spermatophyta</taxon>
        <taxon>Magnoliopsida</taxon>
        <taxon>eudicotyledons</taxon>
        <taxon>Gunneridae</taxon>
        <taxon>Pentapetalae</taxon>
        <taxon>asterids</taxon>
        <taxon>campanulids</taxon>
        <taxon>Asterales</taxon>
        <taxon>Asteraceae</taxon>
        <taxon>Cichorioideae</taxon>
        <taxon>Cichorieae</taxon>
        <taxon>Lactucinae</taxon>
        <taxon>Lactuca</taxon>
    </lineage>
</organism>
<name>A0AAU9N7L0_9ASTR</name>